<protein>
    <submittedName>
        <fullName evidence="2">Transcriptional regulator</fullName>
    </submittedName>
</protein>
<gene>
    <name evidence="2" type="ORF">FHS37_006713</name>
</gene>
<name>A0A7W7PWF3_9ACTN</name>
<dbReference type="EMBL" id="JACHJI010000017">
    <property type="protein sequence ID" value="MBB4902616.1"/>
    <property type="molecule type" value="Genomic_DNA"/>
</dbReference>
<keyword evidence="3" id="KW-1185">Reference proteome</keyword>
<dbReference type="Proteomes" id="UP000579523">
    <property type="component" value="Unassembled WGS sequence"/>
</dbReference>
<dbReference type="Gene3D" id="1.10.10.10">
    <property type="entry name" value="Winged helix-like DNA-binding domain superfamily/Winged helix DNA-binding domain"/>
    <property type="match status" value="1"/>
</dbReference>
<evidence type="ECO:0000259" key="1">
    <source>
        <dbReference type="Pfam" id="PF05732"/>
    </source>
</evidence>
<reference evidence="2 3" key="1">
    <citation type="submission" date="2020-08" db="EMBL/GenBank/DDBJ databases">
        <title>Genomic Encyclopedia of Type Strains, Phase III (KMG-III): the genomes of soil and plant-associated and newly described type strains.</title>
        <authorList>
            <person name="Whitman W."/>
        </authorList>
    </citation>
    <scope>NUCLEOTIDE SEQUENCE [LARGE SCALE GENOMIC DNA]</scope>
    <source>
        <strain evidence="2 3">CECT 3273</strain>
    </source>
</reference>
<proteinExistence type="predicted"/>
<feature type="domain" description="Plasmid replication protein RepL" evidence="1">
    <location>
        <begin position="61"/>
        <end position="129"/>
    </location>
</feature>
<dbReference type="InterPro" id="IPR036390">
    <property type="entry name" value="WH_DNA-bd_sf"/>
</dbReference>
<dbReference type="InterPro" id="IPR036388">
    <property type="entry name" value="WH-like_DNA-bd_sf"/>
</dbReference>
<dbReference type="GO" id="GO:0006260">
    <property type="term" value="P:DNA replication"/>
    <property type="evidence" value="ECO:0007669"/>
    <property type="project" value="InterPro"/>
</dbReference>
<dbReference type="GO" id="GO:0006276">
    <property type="term" value="P:plasmid maintenance"/>
    <property type="evidence" value="ECO:0007669"/>
    <property type="project" value="InterPro"/>
</dbReference>
<dbReference type="InterPro" id="IPR008813">
    <property type="entry name" value="Plasmid_replication_RepL"/>
</dbReference>
<dbReference type="AlphaFoldDB" id="A0A7W7PWF3"/>
<organism evidence="2 3">
    <name type="scientific">Streptomyces griseomycini</name>
    <dbReference type="NCBI Taxonomy" id="66895"/>
    <lineage>
        <taxon>Bacteria</taxon>
        <taxon>Bacillati</taxon>
        <taxon>Actinomycetota</taxon>
        <taxon>Actinomycetes</taxon>
        <taxon>Kitasatosporales</taxon>
        <taxon>Streptomycetaceae</taxon>
        <taxon>Streptomyces</taxon>
    </lineage>
</organism>
<evidence type="ECO:0000313" key="3">
    <source>
        <dbReference type="Proteomes" id="UP000579523"/>
    </source>
</evidence>
<evidence type="ECO:0000313" key="2">
    <source>
        <dbReference type="EMBL" id="MBB4902616.1"/>
    </source>
</evidence>
<sequence length="148" mass="16589">MVKALDNVAANGGTISADPPKQKYQFYSGNHTSVDQVIQASLWRFGLTSMARNLLDHMATEHNEDGQLQTTQKELANHFGCSQPKVSKALGELFTHNFAWKVRRGVLQVNPTYTYRWGSRKHRSLMTKLGAATLREHTIVIPEPGRPS</sequence>
<accession>A0A7W7PWF3</accession>
<dbReference type="Pfam" id="PF05732">
    <property type="entry name" value="RepL"/>
    <property type="match status" value="1"/>
</dbReference>
<comment type="caution">
    <text evidence="2">The sequence shown here is derived from an EMBL/GenBank/DDBJ whole genome shotgun (WGS) entry which is preliminary data.</text>
</comment>
<dbReference type="RefSeq" id="WP_184828088.1">
    <property type="nucleotide sequence ID" value="NZ_BMTK01000036.1"/>
</dbReference>
<dbReference type="SUPFAM" id="SSF46785">
    <property type="entry name" value="Winged helix' DNA-binding domain"/>
    <property type="match status" value="1"/>
</dbReference>